<accession>A0A212C7S0</accession>
<dbReference type="InterPro" id="IPR003599">
    <property type="entry name" value="Ig_sub"/>
</dbReference>
<dbReference type="OrthoDB" id="823504at2759"/>
<dbReference type="Pfam" id="PF13927">
    <property type="entry name" value="Ig_3"/>
    <property type="match status" value="2"/>
</dbReference>
<dbReference type="SUPFAM" id="SSF48726">
    <property type="entry name" value="Immunoglobulin"/>
    <property type="match status" value="2"/>
</dbReference>
<evidence type="ECO:0000256" key="4">
    <source>
        <dbReference type="ARBA" id="ARBA00023157"/>
    </source>
</evidence>
<keyword evidence="8" id="KW-1185">Reference proteome</keyword>
<feature type="domain" description="Ig-like" evidence="6">
    <location>
        <begin position="85"/>
        <end position="171"/>
    </location>
</feature>
<evidence type="ECO:0000259" key="6">
    <source>
        <dbReference type="PROSITE" id="PS50835"/>
    </source>
</evidence>
<evidence type="ECO:0000256" key="1">
    <source>
        <dbReference type="ARBA" id="ARBA00022614"/>
    </source>
</evidence>
<evidence type="ECO:0000256" key="3">
    <source>
        <dbReference type="ARBA" id="ARBA00022737"/>
    </source>
</evidence>
<gene>
    <name evidence="7" type="ORF">Celaphus_00019118</name>
</gene>
<dbReference type="InterPro" id="IPR051170">
    <property type="entry name" value="Neural/epithelial_adhesion"/>
</dbReference>
<dbReference type="InterPro" id="IPR007110">
    <property type="entry name" value="Ig-like_dom"/>
</dbReference>
<dbReference type="SMART" id="SM00408">
    <property type="entry name" value="IGc2"/>
    <property type="match status" value="2"/>
</dbReference>
<dbReference type="Gene3D" id="2.60.40.10">
    <property type="entry name" value="Immunoglobulins"/>
    <property type="match status" value="2"/>
</dbReference>
<dbReference type="SMART" id="SM00082">
    <property type="entry name" value="LRRCT"/>
    <property type="match status" value="1"/>
</dbReference>
<dbReference type="Proteomes" id="UP000242450">
    <property type="component" value="Chromosome 26"/>
</dbReference>
<proteinExistence type="predicted"/>
<protein>
    <recommendedName>
        <fullName evidence="6">Ig-like domain-containing protein</fullName>
    </recommendedName>
</protein>
<dbReference type="FunFam" id="2.60.40.10:FF:000276">
    <property type="entry name" value="peroxidasin homolog"/>
    <property type="match status" value="1"/>
</dbReference>
<keyword evidence="4" id="KW-1015">Disulfide bond</keyword>
<evidence type="ECO:0000256" key="2">
    <source>
        <dbReference type="ARBA" id="ARBA00022729"/>
    </source>
</evidence>
<feature type="domain" description="Ig-like" evidence="6">
    <location>
        <begin position="216"/>
        <end position="298"/>
    </location>
</feature>
<dbReference type="PANTHER" id="PTHR12231:SF253">
    <property type="entry name" value="DPR-INTERACTING PROTEIN ETA, ISOFORM B-RELATED"/>
    <property type="match status" value="1"/>
</dbReference>
<dbReference type="InterPro" id="IPR036179">
    <property type="entry name" value="Ig-like_dom_sf"/>
</dbReference>
<dbReference type="Gene3D" id="3.80.10.10">
    <property type="entry name" value="Ribonuclease Inhibitor"/>
    <property type="match status" value="1"/>
</dbReference>
<dbReference type="SMART" id="SM00409">
    <property type="entry name" value="IG"/>
    <property type="match status" value="2"/>
</dbReference>
<keyword evidence="5" id="KW-0393">Immunoglobulin domain</keyword>
<organism evidence="7 8">
    <name type="scientific">Cervus elaphus hippelaphus</name>
    <name type="common">European red deer</name>
    <dbReference type="NCBI Taxonomy" id="46360"/>
    <lineage>
        <taxon>Eukaryota</taxon>
        <taxon>Metazoa</taxon>
        <taxon>Chordata</taxon>
        <taxon>Craniata</taxon>
        <taxon>Vertebrata</taxon>
        <taxon>Euteleostomi</taxon>
        <taxon>Mammalia</taxon>
        <taxon>Eutheria</taxon>
        <taxon>Laurasiatheria</taxon>
        <taxon>Artiodactyla</taxon>
        <taxon>Ruminantia</taxon>
        <taxon>Pecora</taxon>
        <taxon>Cervidae</taxon>
        <taxon>Cervinae</taxon>
        <taxon>Cervus</taxon>
    </lineage>
</organism>
<comment type="caution">
    <text evidence="7">The sequence shown here is derived from an EMBL/GenBank/DDBJ whole genome shotgun (WGS) entry which is preliminary data.</text>
</comment>
<dbReference type="InterPro" id="IPR013783">
    <property type="entry name" value="Ig-like_fold"/>
</dbReference>
<name>A0A212C7S0_CEREH</name>
<dbReference type="Pfam" id="PF01463">
    <property type="entry name" value="LRRCT"/>
    <property type="match status" value="1"/>
</dbReference>
<dbReference type="PROSITE" id="PS50835">
    <property type="entry name" value="IG_LIKE"/>
    <property type="match status" value="2"/>
</dbReference>
<dbReference type="InterPro" id="IPR000483">
    <property type="entry name" value="Cys-rich_flank_reg_C"/>
</dbReference>
<dbReference type="PANTHER" id="PTHR12231">
    <property type="entry name" value="CTX-RELATED TYPE I TRANSMEMBRANE PROTEIN"/>
    <property type="match status" value="1"/>
</dbReference>
<dbReference type="InterPro" id="IPR032675">
    <property type="entry name" value="LRR_dom_sf"/>
</dbReference>
<dbReference type="InterPro" id="IPR003598">
    <property type="entry name" value="Ig_sub2"/>
</dbReference>
<evidence type="ECO:0000256" key="5">
    <source>
        <dbReference type="ARBA" id="ARBA00023319"/>
    </source>
</evidence>
<keyword evidence="3" id="KW-0677">Repeat</keyword>
<dbReference type="FunFam" id="2.60.40.10:FF:000163">
    <property type="entry name" value="peroxidasin homolog"/>
    <property type="match status" value="1"/>
</dbReference>
<sequence>MCQCRLGSLLPGSGSAECGSCWVGSWRLDSNALRCDCEILWLADLLKGYARSGNAQAAATCEYPRRIQGRSVATITPEELDCERPRITSEPQDADVTLGNTVFFTCRAEGNPKPEIIWLRNNNELSMKTDSRLNLLDDGTLMIQNTRETDQGIYQCMAKNVAGEVKTQEVTLRYFRSPERSWPLEKSLGVTLAPGPLDTAPLAAVPPRFWSSSSRPAFVIQPQNTEVLVGESVTLECSATGHPPPQITWTRGDRSPVPTDPRVSITPSGGLYIQNVEQEDSGEYTCFASNTVDSIHATAFIIVQVEASLRNQRVVDVYLEGLVNGKTPTLTLKADGFLGHQG</sequence>
<dbReference type="EMBL" id="MKHE01000026">
    <property type="protein sequence ID" value="OWK01904.1"/>
    <property type="molecule type" value="Genomic_DNA"/>
</dbReference>
<reference evidence="7 8" key="1">
    <citation type="journal article" date="2018" name="Mol. Genet. Genomics">
        <title>The red deer Cervus elaphus genome CerEla1.0: sequencing, annotating, genes, and chromosomes.</title>
        <authorList>
            <person name="Bana N.A."/>
            <person name="Nyiri A."/>
            <person name="Nagy J."/>
            <person name="Frank K."/>
            <person name="Nagy T."/>
            <person name="Steger V."/>
            <person name="Schiller M."/>
            <person name="Lakatos P."/>
            <person name="Sugar L."/>
            <person name="Horn P."/>
            <person name="Barta E."/>
            <person name="Orosz L."/>
        </authorList>
    </citation>
    <scope>NUCLEOTIDE SEQUENCE [LARGE SCALE GENOMIC DNA]</scope>
    <source>
        <strain evidence="7">Hungarian</strain>
    </source>
</reference>
<evidence type="ECO:0000313" key="7">
    <source>
        <dbReference type="EMBL" id="OWK01904.1"/>
    </source>
</evidence>
<evidence type="ECO:0000313" key="8">
    <source>
        <dbReference type="Proteomes" id="UP000242450"/>
    </source>
</evidence>
<keyword evidence="1" id="KW-0433">Leucine-rich repeat</keyword>
<dbReference type="AlphaFoldDB" id="A0A212C7S0"/>
<keyword evidence="2" id="KW-0732">Signal</keyword>